<evidence type="ECO:0000256" key="1">
    <source>
        <dbReference type="ARBA" id="ARBA00007730"/>
    </source>
</evidence>
<dbReference type="PANTHER" id="PTHR10605">
    <property type="entry name" value="HEPARAN SULFATE SULFOTRANSFERASE"/>
    <property type="match status" value="1"/>
</dbReference>
<protein>
    <submittedName>
        <fullName evidence="9">Sulfotransferase</fullName>
    </submittedName>
</protein>
<dbReference type="InterPro" id="IPR027443">
    <property type="entry name" value="IPNS-like_sf"/>
</dbReference>
<organism evidence="9 10">
    <name type="scientific">Tribonema minus</name>
    <dbReference type="NCBI Taxonomy" id="303371"/>
    <lineage>
        <taxon>Eukaryota</taxon>
        <taxon>Sar</taxon>
        <taxon>Stramenopiles</taxon>
        <taxon>Ochrophyta</taxon>
        <taxon>PX clade</taxon>
        <taxon>Xanthophyceae</taxon>
        <taxon>Tribonematales</taxon>
        <taxon>Tribonemataceae</taxon>
        <taxon>Tribonema</taxon>
    </lineage>
</organism>
<keyword evidence="3" id="KW-0325">Glycoprotein</keyword>
<proteinExistence type="inferred from homology"/>
<dbReference type="OrthoDB" id="411451at2759"/>
<dbReference type="SUPFAM" id="SSF51197">
    <property type="entry name" value="Clavaminate synthase-like"/>
    <property type="match status" value="1"/>
</dbReference>
<feature type="binding site" evidence="5">
    <location>
        <position position="393"/>
    </location>
    <ligand>
        <name>3'-phosphoadenylyl sulfate</name>
        <dbReference type="ChEBI" id="CHEBI:58339"/>
    </ligand>
</feature>
<evidence type="ECO:0000259" key="8">
    <source>
        <dbReference type="Pfam" id="PF05118"/>
    </source>
</evidence>
<keyword evidence="10" id="KW-1185">Reference proteome</keyword>
<evidence type="ECO:0000256" key="3">
    <source>
        <dbReference type="ARBA" id="ARBA00023180"/>
    </source>
</evidence>
<gene>
    <name evidence="9" type="ORF">JKP88DRAFT_272073</name>
</gene>
<evidence type="ECO:0000259" key="7">
    <source>
        <dbReference type="Pfam" id="PF00685"/>
    </source>
</evidence>
<feature type="domain" description="Aspartyl/asparaginy/proline hydroxylase" evidence="8">
    <location>
        <begin position="149"/>
        <end position="239"/>
    </location>
</feature>
<dbReference type="Gene3D" id="2.60.120.330">
    <property type="entry name" value="B-lactam Antibiotic, Isopenicillin N Synthase, Chain"/>
    <property type="match status" value="1"/>
</dbReference>
<keyword evidence="2 9" id="KW-0808">Transferase</keyword>
<accession>A0A835YZ41</accession>
<dbReference type="Pfam" id="PF00685">
    <property type="entry name" value="Sulfotransfer_1"/>
    <property type="match status" value="1"/>
</dbReference>
<evidence type="ECO:0000313" key="9">
    <source>
        <dbReference type="EMBL" id="KAG5184296.1"/>
    </source>
</evidence>
<dbReference type="InterPro" id="IPR027417">
    <property type="entry name" value="P-loop_NTPase"/>
</dbReference>
<sequence>MGEIEDTPQQQQQQQPQHSVSKEPPALSTPPPGQVSLADKTAPVEEQSARGTLRAAAAPYVFSRGAAGAAPLAALLSKLGDAAWDEAAHARDNVRITRPAHDRWGVRKAVLVYCDDFLKGVYGFPWWREERWRAAVAPVLRVLGVPRERVVRCLLASMPPGCDIPVHHDTGYWVKHTHRIHMAVHTCPGKVRFRVGPTADAMRDVAFAEGEVIELNNQAKHAVRNDWDRHRVHLILDYVEDHPVRALQLPPGARLAQTRRSIDLLSAAEGAAAAAAAQGGATAGGGATGPAFIVIGAQKCGTTSMYEYLNQHPLVLRSRRRETHFFDWRWQPQLKTEAEQQAFYLKFFHGETLALHPSIVTGESTPSYLLHFDVVIPRLQAVAPHAKLIVMLRDPVKRAYSHYQMTVDDSGTAAQKASRGCSAWAGKTFEQAVAAELQQLSAASVTPATTPEEFSCAFLPSCPMGHGGHSMLARGLYALQLRPWLAACGDGIKVRAMFNWRPHQYQKVAATSDQTPPSPFPPPAQEAANTRSYAPMGEAIRQQLTDFYAPYNAQLAELLGRALPWQ</sequence>
<dbReference type="Pfam" id="PF05118">
    <property type="entry name" value="Asp_Arg_Hydrox"/>
    <property type="match status" value="1"/>
</dbReference>
<feature type="active site" description="For sulfotransferase activity" evidence="4">
    <location>
        <position position="299"/>
    </location>
</feature>
<dbReference type="SUPFAM" id="SSF52540">
    <property type="entry name" value="P-loop containing nucleoside triphosphate hydrolases"/>
    <property type="match status" value="1"/>
</dbReference>
<dbReference type="Gene3D" id="3.40.50.300">
    <property type="entry name" value="P-loop containing nucleotide triphosphate hydrolases"/>
    <property type="match status" value="1"/>
</dbReference>
<dbReference type="GO" id="GO:0008146">
    <property type="term" value="F:sulfotransferase activity"/>
    <property type="evidence" value="ECO:0007669"/>
    <property type="project" value="InterPro"/>
</dbReference>
<name>A0A835YZ41_9STRA</name>
<dbReference type="PANTHER" id="PTHR10605:SF56">
    <property type="entry name" value="BIFUNCTIONAL HEPARAN SULFATE N-DEACETYLASE_N-SULFOTRANSFERASE"/>
    <property type="match status" value="1"/>
</dbReference>
<evidence type="ECO:0000313" key="10">
    <source>
        <dbReference type="Proteomes" id="UP000664859"/>
    </source>
</evidence>
<feature type="domain" description="Sulfotransferase" evidence="7">
    <location>
        <begin position="292"/>
        <end position="406"/>
    </location>
</feature>
<evidence type="ECO:0000256" key="5">
    <source>
        <dbReference type="PIRSR" id="PIRSR637359-2"/>
    </source>
</evidence>
<feature type="region of interest" description="Disordered" evidence="6">
    <location>
        <begin position="1"/>
        <end position="49"/>
    </location>
</feature>
<evidence type="ECO:0000256" key="6">
    <source>
        <dbReference type="SAM" id="MobiDB-lite"/>
    </source>
</evidence>
<dbReference type="EMBL" id="JAFCMP010000170">
    <property type="protein sequence ID" value="KAG5184296.1"/>
    <property type="molecule type" value="Genomic_DNA"/>
</dbReference>
<dbReference type="InterPro" id="IPR007803">
    <property type="entry name" value="Asp/Arg/Pro-Hydrxlase"/>
</dbReference>
<evidence type="ECO:0000256" key="2">
    <source>
        <dbReference type="ARBA" id="ARBA00022679"/>
    </source>
</evidence>
<feature type="compositionally biased region" description="Low complexity" evidence="6">
    <location>
        <begin position="8"/>
        <end position="17"/>
    </location>
</feature>
<dbReference type="AlphaFoldDB" id="A0A835YZ41"/>
<evidence type="ECO:0000256" key="4">
    <source>
        <dbReference type="PIRSR" id="PIRSR637359-1"/>
    </source>
</evidence>
<dbReference type="InterPro" id="IPR000863">
    <property type="entry name" value="Sulfotransferase_dom"/>
</dbReference>
<dbReference type="Proteomes" id="UP000664859">
    <property type="component" value="Unassembled WGS sequence"/>
</dbReference>
<feature type="binding site" evidence="5">
    <location>
        <position position="401"/>
    </location>
    <ligand>
        <name>3'-phosphoadenylyl sulfate</name>
        <dbReference type="ChEBI" id="CHEBI:58339"/>
    </ligand>
</feature>
<comment type="caution">
    <text evidence="9">The sequence shown here is derived from an EMBL/GenBank/DDBJ whole genome shotgun (WGS) entry which is preliminary data.</text>
</comment>
<feature type="region of interest" description="Disordered" evidence="6">
    <location>
        <begin position="508"/>
        <end position="528"/>
    </location>
</feature>
<comment type="similarity">
    <text evidence="1">Belongs to the aspartyl/asparaginyl beta-hydroxylase family.</text>
</comment>
<reference evidence="9" key="1">
    <citation type="submission" date="2021-02" db="EMBL/GenBank/DDBJ databases">
        <title>First Annotated Genome of the Yellow-green Alga Tribonema minus.</title>
        <authorList>
            <person name="Mahan K.M."/>
        </authorList>
    </citation>
    <scope>NUCLEOTIDE SEQUENCE</scope>
    <source>
        <strain evidence="9">UTEX B ZZ1240</strain>
    </source>
</reference>
<dbReference type="InterPro" id="IPR037359">
    <property type="entry name" value="NST/OST"/>
</dbReference>